<evidence type="ECO:0000313" key="2">
    <source>
        <dbReference type="Proteomes" id="UP000186914"/>
    </source>
</evidence>
<dbReference type="EMBL" id="FTNO01000004">
    <property type="protein sequence ID" value="SIR73887.1"/>
    <property type="molecule type" value="Genomic_DNA"/>
</dbReference>
<gene>
    <name evidence="1" type="ORF">SAMN05421858_3535</name>
</gene>
<organism evidence="1 2">
    <name type="scientific">Haladaptatus litoreus</name>
    <dbReference type="NCBI Taxonomy" id="553468"/>
    <lineage>
        <taxon>Archaea</taxon>
        <taxon>Methanobacteriati</taxon>
        <taxon>Methanobacteriota</taxon>
        <taxon>Stenosarchaea group</taxon>
        <taxon>Halobacteria</taxon>
        <taxon>Halobacteriales</taxon>
        <taxon>Haladaptataceae</taxon>
        <taxon>Haladaptatus</taxon>
    </lineage>
</organism>
<reference evidence="2" key="1">
    <citation type="submission" date="2017-01" db="EMBL/GenBank/DDBJ databases">
        <authorList>
            <person name="Varghese N."/>
            <person name="Submissions S."/>
        </authorList>
    </citation>
    <scope>NUCLEOTIDE SEQUENCE [LARGE SCALE GENOMIC DNA]</scope>
    <source>
        <strain evidence="2">CGMCC 1.7737</strain>
    </source>
</reference>
<proteinExistence type="predicted"/>
<name>A0A1N7DDQ3_9EURY</name>
<keyword evidence="2" id="KW-1185">Reference proteome</keyword>
<sequence>MWVFDATPLIYLAKADALSYLRSLAIPRYIPEAIYEEVVTKGLDHDYPDARRIERAVDANTFKVVSVEETPLSDRLRRNPNLSDADVDVLVLAVERDSIAVMDEQYGRDVAATEEIPTRGTAYLLLSLVKEGTLTTDEARRTIDAMLDSGWYCAPNLYAQIIAKLDTLS</sequence>
<dbReference type="RefSeq" id="WP_076431420.1">
    <property type="nucleotide sequence ID" value="NZ_FTNO01000004.1"/>
</dbReference>
<dbReference type="PANTHER" id="PTHR39550:SF1">
    <property type="entry name" value="SLL0658 PROTEIN"/>
    <property type="match status" value="1"/>
</dbReference>
<dbReference type="Pfam" id="PF11848">
    <property type="entry name" value="DUF3368"/>
    <property type="match status" value="1"/>
</dbReference>
<protein>
    <submittedName>
        <fullName evidence="1">Predicted nucleic acid-binding protein, contains PIN domain</fullName>
    </submittedName>
</protein>
<dbReference type="PANTHER" id="PTHR39550">
    <property type="entry name" value="SLL0658 PROTEIN"/>
    <property type="match status" value="1"/>
</dbReference>
<dbReference type="InterPro" id="IPR021799">
    <property type="entry name" value="PIN-like_prokaryotic"/>
</dbReference>
<evidence type="ECO:0000313" key="1">
    <source>
        <dbReference type="EMBL" id="SIR73887.1"/>
    </source>
</evidence>
<accession>A0A1N7DDQ3</accession>
<dbReference type="OrthoDB" id="323844at2157"/>
<dbReference type="AlphaFoldDB" id="A0A1N7DDQ3"/>
<dbReference type="Proteomes" id="UP000186914">
    <property type="component" value="Unassembled WGS sequence"/>
</dbReference>